<evidence type="ECO:0000256" key="2">
    <source>
        <dbReference type="ARBA" id="ARBA00023157"/>
    </source>
</evidence>
<dbReference type="InterPro" id="IPR003609">
    <property type="entry name" value="Pan_app"/>
</dbReference>
<keyword evidence="1 5" id="KW-0732">Signal</keyword>
<feature type="transmembrane region" description="Helical" evidence="4">
    <location>
        <begin position="433"/>
        <end position="456"/>
    </location>
</feature>
<dbReference type="EMBL" id="BJWL01000007">
    <property type="protein sequence ID" value="GFY91238.1"/>
    <property type="molecule type" value="Genomic_DNA"/>
</dbReference>
<evidence type="ECO:0000313" key="9">
    <source>
        <dbReference type="Proteomes" id="UP000585474"/>
    </source>
</evidence>
<evidence type="ECO:0000256" key="1">
    <source>
        <dbReference type="ARBA" id="ARBA00022729"/>
    </source>
</evidence>
<dbReference type="SUPFAM" id="SSF51110">
    <property type="entry name" value="alpha-D-mannose-specific plant lectins"/>
    <property type="match status" value="2"/>
</dbReference>
<dbReference type="Pfam" id="PF01453">
    <property type="entry name" value="B_lectin"/>
    <property type="match status" value="1"/>
</dbReference>
<keyword evidence="3" id="KW-0325">Glycoprotein</keyword>
<dbReference type="Pfam" id="PF00954">
    <property type="entry name" value="S_locus_glycop"/>
    <property type="match status" value="1"/>
</dbReference>
<protein>
    <submittedName>
        <fullName evidence="8">Uncharacterized protein</fullName>
    </submittedName>
</protein>
<dbReference type="InterPro" id="IPR036426">
    <property type="entry name" value="Bulb-type_lectin_dom_sf"/>
</dbReference>
<dbReference type="AlphaFoldDB" id="A0A7J0EXU0"/>
<dbReference type="FunFam" id="2.90.10.10:FF:000013">
    <property type="entry name" value="G-type lectin S-receptor-like serine/threonine-protein kinase LECRK1"/>
    <property type="match status" value="1"/>
</dbReference>
<dbReference type="SMART" id="SM00108">
    <property type="entry name" value="B_lectin"/>
    <property type="match status" value="1"/>
</dbReference>
<dbReference type="PROSITE" id="PS50948">
    <property type="entry name" value="PAN"/>
    <property type="match status" value="1"/>
</dbReference>
<comment type="caution">
    <text evidence="8">The sequence shown here is derived from an EMBL/GenBank/DDBJ whole genome shotgun (WGS) entry which is preliminary data.</text>
</comment>
<accession>A0A7J0EXU0</accession>
<name>A0A7J0EXU0_9ERIC</name>
<feature type="domain" description="Bulb-type lectin" evidence="6">
    <location>
        <begin position="27"/>
        <end position="147"/>
    </location>
</feature>
<evidence type="ECO:0000256" key="4">
    <source>
        <dbReference type="SAM" id="Phobius"/>
    </source>
</evidence>
<keyword evidence="2" id="KW-1015">Disulfide bond</keyword>
<keyword evidence="4" id="KW-0812">Transmembrane</keyword>
<keyword evidence="4" id="KW-0472">Membrane</keyword>
<gene>
    <name evidence="8" type="ORF">Acr_07g0014340</name>
</gene>
<sequence>MAAIYTPISLLLLFLSLFSTAEAQQRYSNITLGSSLTPTSTTNSSWLSPSGLYAFGFYQRDNGYYVGVFLAGIPEKTVVWTANRDDPPVPSNVTLAFTDGTLFLQQPQGQNTSIVDLPERAFAASMLESGNFVLYNFDQDIIWQSFEHPTDTIVQGQCLLARKELVSSALETDPSTGTFILVMQGDGNLVQYPLKSITSPDAYFATGTTGDNVTLHLDDDGHLYLLNGSGVNIFNLTQGESTEEVKIYMMKHDADGIFRVYSRTLDKVGNWSTKWESTTDKCRPNGLCGPNGFCVLIDTKTDCRCLPEFEFVNPGKWASGCERNFVTDSCKNTDGVINFTMRPLENTIWQDNSYFVMRELISREDCAQLCLQDCNCEAVFYKEGQCRKQMLPLKNGRRSSDSQVSFIKVGNMPSLVAKQLPTVPPKKEVRFEVLVIGVSLTVFSLILLAISVLLIYKNKVYADKKISEKGNVELDEDIALRSFTFAELEQVTNGFNQECLDWSLGEGEAVLDEWVYDCFEARELDKLLGDEAVDKQNLERMVKHLIIFGH</sequence>
<organism evidence="8 9">
    <name type="scientific">Actinidia rufa</name>
    <dbReference type="NCBI Taxonomy" id="165716"/>
    <lineage>
        <taxon>Eukaryota</taxon>
        <taxon>Viridiplantae</taxon>
        <taxon>Streptophyta</taxon>
        <taxon>Embryophyta</taxon>
        <taxon>Tracheophyta</taxon>
        <taxon>Spermatophyta</taxon>
        <taxon>Magnoliopsida</taxon>
        <taxon>eudicotyledons</taxon>
        <taxon>Gunneridae</taxon>
        <taxon>Pentapetalae</taxon>
        <taxon>asterids</taxon>
        <taxon>Ericales</taxon>
        <taxon>Actinidiaceae</taxon>
        <taxon>Actinidia</taxon>
    </lineage>
</organism>
<dbReference type="InterPro" id="IPR000858">
    <property type="entry name" value="S_locus_glycoprot_dom"/>
</dbReference>
<feature type="signal peptide" evidence="5">
    <location>
        <begin position="1"/>
        <end position="23"/>
    </location>
</feature>
<keyword evidence="9" id="KW-1185">Reference proteome</keyword>
<evidence type="ECO:0000259" key="6">
    <source>
        <dbReference type="PROSITE" id="PS50927"/>
    </source>
</evidence>
<feature type="domain" description="Apple" evidence="7">
    <location>
        <begin position="330"/>
        <end position="411"/>
    </location>
</feature>
<evidence type="ECO:0000259" key="7">
    <source>
        <dbReference type="PROSITE" id="PS50948"/>
    </source>
</evidence>
<feature type="chain" id="PRO_5029729175" evidence="5">
    <location>
        <begin position="24"/>
        <end position="550"/>
    </location>
</feature>
<dbReference type="PROSITE" id="PS50927">
    <property type="entry name" value="BULB_LECTIN"/>
    <property type="match status" value="1"/>
</dbReference>
<proteinExistence type="predicted"/>
<reference evidence="8 9" key="1">
    <citation type="submission" date="2019-07" db="EMBL/GenBank/DDBJ databases">
        <title>De Novo Assembly of kiwifruit Actinidia rufa.</title>
        <authorList>
            <person name="Sugita-Konishi S."/>
            <person name="Sato K."/>
            <person name="Mori E."/>
            <person name="Abe Y."/>
            <person name="Kisaki G."/>
            <person name="Hamano K."/>
            <person name="Suezawa K."/>
            <person name="Otani M."/>
            <person name="Fukuda T."/>
            <person name="Manabe T."/>
            <person name="Gomi K."/>
            <person name="Tabuchi M."/>
            <person name="Akimitsu K."/>
            <person name="Kataoka I."/>
        </authorList>
    </citation>
    <scope>NUCLEOTIDE SEQUENCE [LARGE SCALE GENOMIC DNA]</scope>
    <source>
        <strain evidence="9">cv. Fuchu</strain>
    </source>
</reference>
<dbReference type="InterPro" id="IPR001480">
    <property type="entry name" value="Bulb-type_lectin_dom"/>
</dbReference>
<dbReference type="Gene3D" id="2.90.10.10">
    <property type="entry name" value="Bulb-type lectin domain"/>
    <property type="match status" value="2"/>
</dbReference>
<dbReference type="FunFam" id="2.90.10.10:FF:000026">
    <property type="entry name" value="Serine/threonine-protein kinase"/>
    <property type="match status" value="1"/>
</dbReference>
<evidence type="ECO:0000313" key="8">
    <source>
        <dbReference type="EMBL" id="GFY91238.1"/>
    </source>
</evidence>
<evidence type="ECO:0000256" key="3">
    <source>
        <dbReference type="ARBA" id="ARBA00023180"/>
    </source>
</evidence>
<dbReference type="OrthoDB" id="758220at2759"/>
<keyword evidence="4" id="KW-1133">Transmembrane helix</keyword>
<dbReference type="GO" id="GO:0048544">
    <property type="term" value="P:recognition of pollen"/>
    <property type="evidence" value="ECO:0007669"/>
    <property type="project" value="InterPro"/>
</dbReference>
<dbReference type="PANTHER" id="PTHR47976">
    <property type="entry name" value="G-TYPE LECTIN S-RECEPTOR-LIKE SERINE/THREONINE-PROTEIN KINASE SD2-5"/>
    <property type="match status" value="1"/>
</dbReference>
<dbReference type="Proteomes" id="UP000585474">
    <property type="component" value="Unassembled WGS sequence"/>
</dbReference>
<dbReference type="PANTHER" id="PTHR47976:SF7">
    <property type="entry name" value="RECEPTOR-LIKE SERINE_THREONINE-PROTEIN KINASE"/>
    <property type="match status" value="1"/>
</dbReference>
<evidence type="ECO:0000256" key="5">
    <source>
        <dbReference type="SAM" id="SignalP"/>
    </source>
</evidence>
<dbReference type="InterPro" id="IPR051343">
    <property type="entry name" value="G-type_lectin_kinases/EP1-like"/>
</dbReference>